<dbReference type="Pfam" id="PF23598">
    <property type="entry name" value="LRR_14"/>
    <property type="match status" value="1"/>
</dbReference>
<proteinExistence type="predicted"/>
<dbReference type="InterPro" id="IPR055414">
    <property type="entry name" value="LRR_R13L4/SHOC2-like"/>
</dbReference>
<comment type="caution">
    <text evidence="3">The sequence shown here is derived from an EMBL/GenBank/DDBJ whole genome shotgun (WGS) entry which is preliminary data.</text>
</comment>
<dbReference type="PANTHER" id="PTHR47186">
    <property type="entry name" value="LEUCINE-RICH REPEAT-CONTAINING PROTEIN 57"/>
    <property type="match status" value="1"/>
</dbReference>
<evidence type="ECO:0000313" key="3">
    <source>
        <dbReference type="EMBL" id="KAK4253297.1"/>
    </source>
</evidence>
<protein>
    <recommendedName>
        <fullName evidence="2">Disease resistance R13L4/SHOC-2-like LRR domain-containing protein</fullName>
    </recommendedName>
</protein>
<dbReference type="EMBL" id="JAWXYG010000016">
    <property type="protein sequence ID" value="KAK4253297.1"/>
    <property type="molecule type" value="Genomic_DNA"/>
</dbReference>
<gene>
    <name evidence="3" type="ORF">QN277_010620</name>
</gene>
<dbReference type="InterPro" id="IPR032675">
    <property type="entry name" value="LRR_dom_sf"/>
</dbReference>
<dbReference type="AlphaFoldDB" id="A0AAE1M4V8"/>
<evidence type="ECO:0000313" key="4">
    <source>
        <dbReference type="Proteomes" id="UP001293593"/>
    </source>
</evidence>
<evidence type="ECO:0000259" key="2">
    <source>
        <dbReference type="Pfam" id="PF23598"/>
    </source>
</evidence>
<dbReference type="PANTHER" id="PTHR47186:SF45">
    <property type="entry name" value="DISEASE RESISTANCE RPP13-LIKE PROTEIN 1"/>
    <property type="match status" value="1"/>
</dbReference>
<organism evidence="3 4">
    <name type="scientific">Acacia crassicarpa</name>
    <name type="common">northern wattle</name>
    <dbReference type="NCBI Taxonomy" id="499986"/>
    <lineage>
        <taxon>Eukaryota</taxon>
        <taxon>Viridiplantae</taxon>
        <taxon>Streptophyta</taxon>
        <taxon>Embryophyta</taxon>
        <taxon>Tracheophyta</taxon>
        <taxon>Spermatophyta</taxon>
        <taxon>Magnoliopsida</taxon>
        <taxon>eudicotyledons</taxon>
        <taxon>Gunneridae</taxon>
        <taxon>Pentapetalae</taxon>
        <taxon>rosids</taxon>
        <taxon>fabids</taxon>
        <taxon>Fabales</taxon>
        <taxon>Fabaceae</taxon>
        <taxon>Caesalpinioideae</taxon>
        <taxon>mimosoid clade</taxon>
        <taxon>Acacieae</taxon>
        <taxon>Acacia</taxon>
    </lineage>
</organism>
<keyword evidence="4" id="KW-1185">Reference proteome</keyword>
<sequence>MSDVRTLLNRLKKTFEEIFEDVSSAKDVKKIIDHLLNQFPRSQQWEQELRSQLDCDYEFKSSKFRSIPNELDQIKQSLALLAAKEVKSSEFRSIRHELDQIKGSLARLAAEADQDDFKALSVMEQDIIDKEEPNEHPLVKCLRVSYEFFHRKLQHDKKICLLLAIFPEHAILRKRFLIYWWIGEGLVEDEAKGEEAIEQLLDLELLIPYRTDKSPRVSKFQIFPWVRYMLISEAKKEKLLRLQGGIPLFDPHANYFRRFCLIDGKIESASQSESMETLRTIINVNERDLDLETLRTIINVNERDLDFQHQSLAKLKDLVVLQLGRWQVSPIHHIEVRDESFLTGLKTQKLLKYLSLRGISRITALPESIKELVSLEILDLKACHNLETLPDGIASLRNLTHLDVSECYLLDSMPKGLDKLTSLQVLKGFIIGSSLKTPIRIKHLQKSLVKLKRLSIHIGSEASIQQEEEFDKLKDFEKLECLKISWGKAVKEYSLSLPSKLKKLDLEGIPHENMPEWLSPSKLGNLETLCIKGGKLKDLLVEGEPWNNVKYLVLKYTNMKVKEETCKSVFPSLQYVKKVEWVKKGEEDDVEYEWNRR</sequence>
<reference evidence="3" key="1">
    <citation type="submission" date="2023-10" db="EMBL/GenBank/DDBJ databases">
        <title>Chromosome-level genome of the transformable northern wattle, Acacia crassicarpa.</title>
        <authorList>
            <person name="Massaro I."/>
            <person name="Sinha N.R."/>
            <person name="Poethig S."/>
            <person name="Leichty A.R."/>
        </authorList>
    </citation>
    <scope>NUCLEOTIDE SEQUENCE</scope>
    <source>
        <strain evidence="3">Acra3RX</strain>
        <tissue evidence="3">Leaf</tissue>
    </source>
</reference>
<evidence type="ECO:0000256" key="1">
    <source>
        <dbReference type="ARBA" id="ARBA00022737"/>
    </source>
</evidence>
<feature type="domain" description="Disease resistance R13L4/SHOC-2-like LRR" evidence="2">
    <location>
        <begin position="310"/>
        <end position="536"/>
    </location>
</feature>
<dbReference type="Gene3D" id="3.80.10.10">
    <property type="entry name" value="Ribonuclease Inhibitor"/>
    <property type="match status" value="1"/>
</dbReference>
<keyword evidence="1" id="KW-0677">Repeat</keyword>
<dbReference type="Proteomes" id="UP001293593">
    <property type="component" value="Unassembled WGS sequence"/>
</dbReference>
<accession>A0AAE1M4V8</accession>
<dbReference type="SUPFAM" id="SSF52047">
    <property type="entry name" value="RNI-like"/>
    <property type="match status" value="1"/>
</dbReference>
<name>A0AAE1M4V8_9FABA</name>